<dbReference type="InterPro" id="IPR000917">
    <property type="entry name" value="Sulfatase_N"/>
</dbReference>
<dbReference type="PANTHER" id="PTHR42693:SF53">
    <property type="entry name" value="ENDO-4-O-SULFATASE"/>
    <property type="match status" value="1"/>
</dbReference>
<gene>
    <name evidence="4" type="ORF">Q31a_03370</name>
</gene>
<keyword evidence="5" id="KW-1185">Reference proteome</keyword>
<protein>
    <submittedName>
        <fullName evidence="4">Sulfatase</fullName>
    </submittedName>
</protein>
<dbReference type="Gene3D" id="1.25.10.10">
    <property type="entry name" value="Leucine-rich Repeat Variant"/>
    <property type="match status" value="1"/>
</dbReference>
<dbReference type="CDD" id="cd16027">
    <property type="entry name" value="SGSH"/>
    <property type="match status" value="1"/>
</dbReference>
<dbReference type="GO" id="GO:0004065">
    <property type="term" value="F:arylsulfatase activity"/>
    <property type="evidence" value="ECO:0007669"/>
    <property type="project" value="TreeGrafter"/>
</dbReference>
<evidence type="ECO:0000256" key="1">
    <source>
        <dbReference type="ARBA" id="ARBA00008779"/>
    </source>
</evidence>
<dbReference type="InterPro" id="IPR011989">
    <property type="entry name" value="ARM-like"/>
</dbReference>
<dbReference type="InterPro" id="IPR017850">
    <property type="entry name" value="Alkaline_phosphatase_core_sf"/>
</dbReference>
<dbReference type="SUPFAM" id="SSF53649">
    <property type="entry name" value="Alkaline phosphatase-like"/>
    <property type="match status" value="1"/>
</dbReference>
<evidence type="ECO:0000259" key="3">
    <source>
        <dbReference type="Pfam" id="PF00884"/>
    </source>
</evidence>
<evidence type="ECO:0000313" key="4">
    <source>
        <dbReference type="EMBL" id="QDV22058.1"/>
    </source>
</evidence>
<dbReference type="EMBL" id="CP036298">
    <property type="protein sequence ID" value="QDV22058.1"/>
    <property type="molecule type" value="Genomic_DNA"/>
</dbReference>
<dbReference type="SUPFAM" id="SSF48371">
    <property type="entry name" value="ARM repeat"/>
    <property type="match status" value="1"/>
</dbReference>
<proteinExistence type="inferred from homology"/>
<name>A0A518G0C5_9BACT</name>
<keyword evidence="2" id="KW-0378">Hydrolase</keyword>
<accession>A0A518G0C5</accession>
<dbReference type="Proteomes" id="UP000318017">
    <property type="component" value="Chromosome"/>
</dbReference>
<reference evidence="4 5" key="1">
    <citation type="submission" date="2019-02" db="EMBL/GenBank/DDBJ databases">
        <title>Deep-cultivation of Planctomycetes and their phenomic and genomic characterization uncovers novel biology.</title>
        <authorList>
            <person name="Wiegand S."/>
            <person name="Jogler M."/>
            <person name="Boedeker C."/>
            <person name="Pinto D."/>
            <person name="Vollmers J."/>
            <person name="Rivas-Marin E."/>
            <person name="Kohn T."/>
            <person name="Peeters S.H."/>
            <person name="Heuer A."/>
            <person name="Rast P."/>
            <person name="Oberbeckmann S."/>
            <person name="Bunk B."/>
            <person name="Jeske O."/>
            <person name="Meyerdierks A."/>
            <person name="Storesund J.E."/>
            <person name="Kallscheuer N."/>
            <person name="Luecker S."/>
            <person name="Lage O.M."/>
            <person name="Pohl T."/>
            <person name="Merkel B.J."/>
            <person name="Hornburger P."/>
            <person name="Mueller R.-W."/>
            <person name="Bruemmer F."/>
            <person name="Labrenz M."/>
            <person name="Spormann A.M."/>
            <person name="Op den Camp H."/>
            <person name="Overmann J."/>
            <person name="Amann R."/>
            <person name="Jetten M.S.M."/>
            <person name="Mascher T."/>
            <person name="Medema M.H."/>
            <person name="Devos D.P."/>
            <person name="Kaster A.-K."/>
            <person name="Ovreas L."/>
            <person name="Rohde M."/>
            <person name="Galperin M.Y."/>
            <person name="Jogler C."/>
        </authorList>
    </citation>
    <scope>NUCLEOTIDE SEQUENCE [LARGE SCALE GENOMIC DNA]</scope>
    <source>
        <strain evidence="4 5">Q31a</strain>
    </source>
</reference>
<evidence type="ECO:0000256" key="2">
    <source>
        <dbReference type="ARBA" id="ARBA00022801"/>
    </source>
</evidence>
<dbReference type="KEGG" id="ahel:Q31a_03370"/>
<dbReference type="AlphaFoldDB" id="A0A518G0C5"/>
<evidence type="ECO:0000313" key="5">
    <source>
        <dbReference type="Proteomes" id="UP000318017"/>
    </source>
</evidence>
<organism evidence="4 5">
    <name type="scientific">Aureliella helgolandensis</name>
    <dbReference type="NCBI Taxonomy" id="2527968"/>
    <lineage>
        <taxon>Bacteria</taxon>
        <taxon>Pseudomonadati</taxon>
        <taxon>Planctomycetota</taxon>
        <taxon>Planctomycetia</taxon>
        <taxon>Pirellulales</taxon>
        <taxon>Pirellulaceae</taxon>
        <taxon>Aureliella</taxon>
    </lineage>
</organism>
<dbReference type="InterPro" id="IPR016024">
    <property type="entry name" value="ARM-type_fold"/>
</dbReference>
<comment type="similarity">
    <text evidence="1">Belongs to the sulfatase family.</text>
</comment>
<dbReference type="Gene3D" id="3.40.720.10">
    <property type="entry name" value="Alkaline Phosphatase, subunit A"/>
    <property type="match status" value="1"/>
</dbReference>
<dbReference type="RefSeq" id="WP_145072998.1">
    <property type="nucleotide sequence ID" value="NZ_CP036298.1"/>
</dbReference>
<dbReference type="Pfam" id="PF00884">
    <property type="entry name" value="Sulfatase"/>
    <property type="match status" value="1"/>
</dbReference>
<dbReference type="PANTHER" id="PTHR42693">
    <property type="entry name" value="ARYLSULFATASE FAMILY MEMBER"/>
    <property type="match status" value="1"/>
</dbReference>
<sequence>MHSSIVHACVLLATAGIVLLDSLGSRLQAAERPNVVWLISEDNSAEYLRLYDAHGAEAPRIAQLASDGLLFKNAYSNAPVCSVARTTLMTGCYGPRIGTQFHRREFEAPMPPGVEMFPAYLRAAGYYTTNNSKKDYNATETRGTWDESSKSANWRGRRAGQSFFHMQSFGATHESSLHFSQQDFERQKTIHDPTTVSIAPYHPDTELFRFTVAKYLDNIQTVDQQIGAVVDQLDQDELLEDTFIFYFGDHGGVLPRGKGYAYNNGLHVPLVVRIPENFKHLSPWPADSQVPGFVQFIDMGATTLNLAGVPVPTGIDGQPFLGLGVTASAVDARDEAFGYADRFDEKYDFVRSLRVGKYDYIRSYQPFNFDGLQNNYRYIMLAYRQWREQFQAGKLNETQSQFFRTRPSEMLFDVEADPHEVHNLANDPAYATVLQRMRDRLQSKVKSLPDLSFYPESYLAEHAAANPTQFGTQHASEIAEYVAIADLSLAKFRDIESDLERALASRDPIARYWAIIACSSHGKSAASLAPIAQQLAQNDDNRLVRVRAAEFLGLIGVSDPQSVLLECLGQSKSPIEANLILNTVVLLRDGEPGYDFDISARNLLPQALESQEVQRRLAYLEAVDGIPKNPQARPQRVPKSAQ</sequence>
<feature type="domain" description="Sulfatase N-terminal" evidence="3">
    <location>
        <begin position="33"/>
        <end position="309"/>
    </location>
</feature>
<dbReference type="OrthoDB" id="9763613at2"/>
<dbReference type="InterPro" id="IPR050738">
    <property type="entry name" value="Sulfatase"/>
</dbReference>